<proteinExistence type="inferred from homology"/>
<dbReference type="Pfam" id="PF05456">
    <property type="entry name" value="eIF_4EBP"/>
    <property type="match status" value="1"/>
</dbReference>
<accession>A0A397J424</accession>
<dbReference type="PANTHER" id="PTHR12669">
    <property type="entry name" value="EUKARYOTIC TRANSLATION INITIATION FACTOR 4E-BINDING PROTEIN"/>
    <property type="match status" value="1"/>
</dbReference>
<dbReference type="OrthoDB" id="19729at2759"/>
<dbReference type="PANTHER" id="PTHR12669:SF12">
    <property type="entry name" value="EUKARYOTIC TRANSLATION INITIATION FACTOR 4E-BINDING PROTEIN"/>
    <property type="match status" value="1"/>
</dbReference>
<dbReference type="Proteomes" id="UP000266861">
    <property type="component" value="Unassembled WGS sequence"/>
</dbReference>
<evidence type="ECO:0000256" key="2">
    <source>
        <dbReference type="ARBA" id="ARBA00022845"/>
    </source>
</evidence>
<keyword evidence="6" id="KW-1185">Reference proteome</keyword>
<organism evidence="5 6">
    <name type="scientific">Diversispora epigaea</name>
    <dbReference type="NCBI Taxonomy" id="1348612"/>
    <lineage>
        <taxon>Eukaryota</taxon>
        <taxon>Fungi</taxon>
        <taxon>Fungi incertae sedis</taxon>
        <taxon>Mucoromycota</taxon>
        <taxon>Glomeromycotina</taxon>
        <taxon>Glomeromycetes</taxon>
        <taxon>Diversisporales</taxon>
        <taxon>Diversisporaceae</taxon>
        <taxon>Diversispora</taxon>
    </lineage>
</organism>
<evidence type="ECO:0000256" key="1">
    <source>
        <dbReference type="ARBA" id="ARBA00005480"/>
    </source>
</evidence>
<protein>
    <recommendedName>
        <fullName evidence="7">Eukaryotic translation initiation factor 4E binding protein</fullName>
    </recommendedName>
</protein>
<comment type="caution">
    <text evidence="5">The sequence shown here is derived from an EMBL/GenBank/DDBJ whole genome shotgun (WGS) entry which is preliminary data.</text>
</comment>
<evidence type="ECO:0008006" key="7">
    <source>
        <dbReference type="Google" id="ProtNLM"/>
    </source>
</evidence>
<dbReference type="EMBL" id="PQFF01000105">
    <property type="protein sequence ID" value="RHZ82157.1"/>
    <property type="molecule type" value="Genomic_DNA"/>
</dbReference>
<feature type="compositionally biased region" description="Polar residues" evidence="4">
    <location>
        <begin position="68"/>
        <end position="83"/>
    </location>
</feature>
<feature type="compositionally biased region" description="Basic and acidic residues" evidence="4">
    <location>
        <begin position="92"/>
        <end position="101"/>
    </location>
</feature>
<dbReference type="InterPro" id="IPR008606">
    <property type="entry name" value="EIF4EBP"/>
</dbReference>
<dbReference type="AlphaFoldDB" id="A0A397J424"/>
<feature type="region of interest" description="Disordered" evidence="4">
    <location>
        <begin position="68"/>
        <end position="133"/>
    </location>
</feature>
<comment type="similarity">
    <text evidence="1">Belongs to the eIF4E-binding protein family.</text>
</comment>
<dbReference type="GO" id="GO:0045947">
    <property type="term" value="P:negative regulation of translational initiation"/>
    <property type="evidence" value="ECO:0007669"/>
    <property type="project" value="InterPro"/>
</dbReference>
<name>A0A397J424_9GLOM</name>
<dbReference type="GO" id="GO:0008190">
    <property type="term" value="F:eukaryotic initiation factor 4E binding"/>
    <property type="evidence" value="ECO:0007669"/>
    <property type="project" value="InterPro"/>
</dbReference>
<keyword evidence="2" id="KW-0810">Translation regulation</keyword>
<dbReference type="GO" id="GO:0005737">
    <property type="term" value="C:cytoplasm"/>
    <property type="evidence" value="ECO:0007669"/>
    <property type="project" value="TreeGrafter"/>
</dbReference>
<sequence>MSTNARDIPAIKKADAGSYSTTPSGTIYYNTPGGTRRMYDRDTLLTLANSPLAKTPPTHMAYIPGVTINTSSKSSGVAGQVSSHLAPPQSKTDLKQQHDTSLKSTSTGAESDEEATQDQKESHNDGLFDMDFE</sequence>
<reference evidence="5 6" key="1">
    <citation type="submission" date="2018-08" db="EMBL/GenBank/DDBJ databases">
        <title>Genome and evolution of the arbuscular mycorrhizal fungus Diversispora epigaea (formerly Glomus versiforme) and its bacterial endosymbionts.</title>
        <authorList>
            <person name="Sun X."/>
            <person name="Fei Z."/>
            <person name="Harrison M."/>
        </authorList>
    </citation>
    <scope>NUCLEOTIDE SEQUENCE [LARGE SCALE GENOMIC DNA]</scope>
    <source>
        <strain evidence="5 6">IT104</strain>
    </source>
</reference>
<evidence type="ECO:0000313" key="6">
    <source>
        <dbReference type="Proteomes" id="UP000266861"/>
    </source>
</evidence>
<gene>
    <name evidence="5" type="ORF">Glove_113g13</name>
</gene>
<feature type="compositionally biased region" description="Basic and acidic residues" evidence="4">
    <location>
        <begin position="117"/>
        <end position="126"/>
    </location>
</feature>
<evidence type="ECO:0000256" key="4">
    <source>
        <dbReference type="SAM" id="MobiDB-lite"/>
    </source>
</evidence>
<keyword evidence="3" id="KW-0652">Protein synthesis inhibitor</keyword>
<dbReference type="STRING" id="1348612.A0A397J424"/>
<evidence type="ECO:0000313" key="5">
    <source>
        <dbReference type="EMBL" id="RHZ82157.1"/>
    </source>
</evidence>
<evidence type="ECO:0000256" key="3">
    <source>
        <dbReference type="ARBA" id="ARBA00023193"/>
    </source>
</evidence>